<name>A0A0J9VHT7_FUSO4</name>
<dbReference type="GeneID" id="28961037"/>
<protein>
    <submittedName>
        <fullName evidence="1">Uncharacterized protein</fullName>
    </submittedName>
</protein>
<reference evidence="1" key="1">
    <citation type="submission" date="2007-04" db="EMBL/GenBank/DDBJ databases">
        <authorList>
            <consortium name="The Broad Institute Genome Sequencing Platform"/>
            <person name="Birren B."/>
            <person name="Lander E."/>
            <person name="Galagan J."/>
            <person name="Nusbaum C."/>
            <person name="Devon K."/>
            <person name="Ma L.-J."/>
            <person name="Jaffe D."/>
            <person name="Butler J."/>
            <person name="Alvarez P."/>
            <person name="Gnerre S."/>
            <person name="Grabherr M."/>
            <person name="Kleber M."/>
            <person name="Mauceli E."/>
            <person name="Brockman W."/>
            <person name="MacCallum I.A."/>
            <person name="Young S."/>
            <person name="LaButti K."/>
            <person name="DeCaprio D."/>
            <person name="Crawford M."/>
            <person name="Koehrsen M."/>
            <person name="Engels R."/>
            <person name="Montgomery P."/>
            <person name="Pearson M."/>
            <person name="Howarth C."/>
            <person name="Larson L."/>
            <person name="White J."/>
            <person name="O'Leary S."/>
            <person name="Kodira C."/>
            <person name="Zeng Q."/>
            <person name="Yandava C."/>
            <person name="Alvarado L."/>
            <person name="Kistler C."/>
            <person name="Shim W.-B."/>
            <person name="Kang S."/>
            <person name="Woloshuk C."/>
        </authorList>
    </citation>
    <scope>NUCLEOTIDE SEQUENCE</scope>
    <source>
        <strain evidence="1">4287</strain>
    </source>
</reference>
<dbReference type="AlphaFoldDB" id="A0A0J9VHT7"/>
<dbReference type="KEGG" id="fox:FOXG_20331"/>
<sequence length="62" mass="6885">MSPWHNQIESIAAMSFRSGEMAHPTQPPDEPCRLVNTAVDSQQQLLRRGGRVGEQNTKQPGL</sequence>
<accession>A0A0J9VHT7</accession>
<dbReference type="EMBL" id="DS231708">
    <property type="protein sequence ID" value="KNB10361.1"/>
    <property type="molecule type" value="Genomic_DNA"/>
</dbReference>
<gene>
    <name evidence="1" type="ORF">FOXG_20331</name>
</gene>
<dbReference type="RefSeq" id="XP_018248406.1">
    <property type="nucleotide sequence ID" value="XM_018400614.1"/>
</dbReference>
<evidence type="ECO:0000313" key="2">
    <source>
        <dbReference type="Proteomes" id="UP000009097"/>
    </source>
</evidence>
<organism evidence="1 2">
    <name type="scientific">Fusarium oxysporum f. sp. lycopersici (strain 4287 / CBS 123668 / FGSC 9935 / NRRL 34936)</name>
    <name type="common">Fusarium vascular wilt of tomato</name>
    <dbReference type="NCBI Taxonomy" id="426428"/>
    <lineage>
        <taxon>Eukaryota</taxon>
        <taxon>Fungi</taxon>
        <taxon>Dikarya</taxon>
        <taxon>Ascomycota</taxon>
        <taxon>Pezizomycotina</taxon>
        <taxon>Sordariomycetes</taxon>
        <taxon>Hypocreomycetidae</taxon>
        <taxon>Hypocreales</taxon>
        <taxon>Nectriaceae</taxon>
        <taxon>Fusarium</taxon>
        <taxon>Fusarium oxysporum species complex</taxon>
    </lineage>
</organism>
<dbReference type="VEuPathDB" id="FungiDB:FOXG_20331"/>
<proteinExistence type="predicted"/>
<dbReference type="Proteomes" id="UP000009097">
    <property type="component" value="Unassembled WGS sequence"/>
</dbReference>
<evidence type="ECO:0000313" key="1">
    <source>
        <dbReference type="EMBL" id="KNB10361.1"/>
    </source>
</evidence>
<reference evidence="1" key="2">
    <citation type="journal article" date="2010" name="Nature">
        <title>Comparative genomics reveals mobile pathogenicity chromosomes in Fusarium.</title>
        <authorList>
            <person name="Ma L.J."/>
            <person name="van der Does H.C."/>
            <person name="Borkovich K.A."/>
            <person name="Coleman J.J."/>
            <person name="Daboussi M.J."/>
            <person name="Di Pietro A."/>
            <person name="Dufresne M."/>
            <person name="Freitag M."/>
            <person name="Grabherr M."/>
            <person name="Henrissat B."/>
            <person name="Houterman P.M."/>
            <person name="Kang S."/>
            <person name="Shim W.B."/>
            <person name="Woloshuk C."/>
            <person name="Xie X."/>
            <person name="Xu J.R."/>
            <person name="Antoniw J."/>
            <person name="Baker S.E."/>
            <person name="Bluhm B.H."/>
            <person name="Breakspear A."/>
            <person name="Brown D.W."/>
            <person name="Butchko R.A."/>
            <person name="Chapman S."/>
            <person name="Coulson R."/>
            <person name="Coutinho P.M."/>
            <person name="Danchin E.G."/>
            <person name="Diener A."/>
            <person name="Gale L.R."/>
            <person name="Gardiner D.M."/>
            <person name="Goff S."/>
            <person name="Hammond-Kosack K.E."/>
            <person name="Hilburn K."/>
            <person name="Hua-Van A."/>
            <person name="Jonkers W."/>
            <person name="Kazan K."/>
            <person name="Kodira C.D."/>
            <person name="Koehrsen M."/>
            <person name="Kumar L."/>
            <person name="Lee Y.H."/>
            <person name="Li L."/>
            <person name="Manners J.M."/>
            <person name="Miranda-Saavedra D."/>
            <person name="Mukherjee M."/>
            <person name="Park G."/>
            <person name="Park J."/>
            <person name="Park S.Y."/>
            <person name="Proctor R.H."/>
            <person name="Regev A."/>
            <person name="Ruiz-Roldan M.C."/>
            <person name="Sain D."/>
            <person name="Sakthikumar S."/>
            <person name="Sykes S."/>
            <person name="Schwartz D.C."/>
            <person name="Turgeon B.G."/>
            <person name="Wapinski I."/>
            <person name="Yoder O."/>
            <person name="Young S."/>
            <person name="Zeng Q."/>
            <person name="Zhou S."/>
            <person name="Galagan J."/>
            <person name="Cuomo C.A."/>
            <person name="Kistler H.C."/>
            <person name="Rep M."/>
        </authorList>
    </citation>
    <scope>NUCLEOTIDE SEQUENCE [LARGE SCALE GENOMIC DNA]</scope>
    <source>
        <strain evidence="1">4287</strain>
    </source>
</reference>